<organism evidence="1 2">
    <name type="scientific">Gossypium arboreum</name>
    <name type="common">Tree cotton</name>
    <name type="synonym">Gossypium nanking</name>
    <dbReference type="NCBI Taxonomy" id="29729"/>
    <lineage>
        <taxon>Eukaryota</taxon>
        <taxon>Viridiplantae</taxon>
        <taxon>Streptophyta</taxon>
        <taxon>Embryophyta</taxon>
        <taxon>Tracheophyta</taxon>
        <taxon>Spermatophyta</taxon>
        <taxon>Magnoliopsida</taxon>
        <taxon>eudicotyledons</taxon>
        <taxon>Gunneridae</taxon>
        <taxon>Pentapetalae</taxon>
        <taxon>rosids</taxon>
        <taxon>malvids</taxon>
        <taxon>Malvales</taxon>
        <taxon>Malvaceae</taxon>
        <taxon>Malvoideae</taxon>
        <taxon>Gossypium</taxon>
    </lineage>
</organism>
<keyword evidence="2" id="KW-1185">Reference proteome</keyword>
<comment type="caution">
    <text evidence="1">The sequence shown here is derived from an EMBL/GenBank/DDBJ whole genome shotgun (WGS) entry which is preliminary data.</text>
</comment>
<evidence type="ECO:0000313" key="2">
    <source>
        <dbReference type="Proteomes" id="UP001358586"/>
    </source>
</evidence>
<accession>A0ABR0R3G4</accession>
<dbReference type="EMBL" id="JARKNE010000001">
    <property type="protein sequence ID" value="KAK5845734.1"/>
    <property type="molecule type" value="Genomic_DNA"/>
</dbReference>
<gene>
    <name evidence="1" type="ORF">PVK06_001948</name>
</gene>
<evidence type="ECO:0000313" key="1">
    <source>
        <dbReference type="EMBL" id="KAK5845734.1"/>
    </source>
</evidence>
<sequence length="82" mass="9090">MLEDELLAQAVDDAIMVQDLTKASIEPMELPIGPITCARAKRFKEAVVGLIDRIWGEAVAGFIDQSWTCTPYMPQNLLQAQL</sequence>
<name>A0ABR0R3G4_GOSAR</name>
<protein>
    <submittedName>
        <fullName evidence="1">Uncharacterized protein</fullName>
    </submittedName>
</protein>
<proteinExistence type="predicted"/>
<dbReference type="Proteomes" id="UP001358586">
    <property type="component" value="Chromosome 1"/>
</dbReference>
<reference evidence="1 2" key="1">
    <citation type="submission" date="2023-03" db="EMBL/GenBank/DDBJ databases">
        <title>WGS of Gossypium arboreum.</title>
        <authorList>
            <person name="Yu D."/>
        </authorList>
    </citation>
    <scope>NUCLEOTIDE SEQUENCE [LARGE SCALE GENOMIC DNA]</scope>
    <source>
        <tissue evidence="1">Leaf</tissue>
    </source>
</reference>